<dbReference type="OrthoDB" id="6017905at2"/>
<keyword evidence="6 8" id="KW-1133">Transmembrane helix</keyword>
<feature type="transmembrane region" description="Helical" evidence="8">
    <location>
        <begin position="312"/>
        <end position="335"/>
    </location>
</feature>
<feature type="transmembrane region" description="Helical" evidence="8">
    <location>
        <begin position="62"/>
        <end position="79"/>
    </location>
</feature>
<dbReference type="Pfam" id="PF03023">
    <property type="entry name" value="MurJ"/>
    <property type="match status" value="1"/>
</dbReference>
<dbReference type="STRING" id="930152.SAMN05216565_10962"/>
<comment type="subcellular location">
    <subcellularLocation>
        <location evidence="1">Cell membrane</location>
        <topology evidence="1">Multi-pass membrane protein</topology>
    </subcellularLocation>
</comment>
<evidence type="ECO:0000256" key="2">
    <source>
        <dbReference type="ARBA" id="ARBA00022475"/>
    </source>
</evidence>
<dbReference type="PANTHER" id="PTHR30250">
    <property type="entry name" value="PST FAMILY PREDICTED COLANIC ACID TRANSPORTER"/>
    <property type="match status" value="1"/>
</dbReference>
<evidence type="ECO:0000256" key="8">
    <source>
        <dbReference type="SAM" id="Phobius"/>
    </source>
</evidence>
<keyword evidence="4" id="KW-0133">Cell shape</keyword>
<dbReference type="Pfam" id="PF01943">
    <property type="entry name" value="Polysacc_synt"/>
    <property type="match status" value="1"/>
</dbReference>
<keyword evidence="10" id="KW-1185">Reference proteome</keyword>
<dbReference type="GO" id="GO:0005886">
    <property type="term" value="C:plasma membrane"/>
    <property type="evidence" value="ECO:0007669"/>
    <property type="project" value="UniProtKB-SubCell"/>
</dbReference>
<feature type="transmembrane region" description="Helical" evidence="8">
    <location>
        <begin position="457"/>
        <end position="473"/>
    </location>
</feature>
<evidence type="ECO:0000256" key="6">
    <source>
        <dbReference type="ARBA" id="ARBA00022989"/>
    </source>
</evidence>
<dbReference type="InterPro" id="IPR002797">
    <property type="entry name" value="Polysacc_synth"/>
</dbReference>
<dbReference type="InterPro" id="IPR004268">
    <property type="entry name" value="MurJ"/>
</dbReference>
<sequence>MNLLSNAMNKYSSIPLPMKASIVFVFASLITQGLSIITLPIFTRIMDPSDIGVVTLYNSWEMLIGIVAGLALGSGSFNIGMMEFKEERDEYIASILNLSSLSAFVLFVFYFIFHEQIQPFIGFSSELIYLMFLGFILAPAMNFWMLKQRYEYKYKAVALVTVMTAVLSSILAVLAVLFVNDFVEGSYPLGDIRVFATKAIPFIVGAVLYASFIFRSKVFMKKKYLVFAITLSLPLLVHTLAKQLLDVSDRIMIERLQGLTEVGIYGVLYTLSALSLIVWNAINASLVPFMFKKLELGLDNAAKINAVVKPLITFYFVFCIFLILVAPEVVQILATKEYYDAIYLMPPIAAGIFFTSLYNVFSNVLLFYKKTKLIMIATLIAVVVNIGLNFIFIPIFGFVAAAYTTLLSYLILAGLQYIFMKKILSGAPLFDDKYLWMIALLMIVLALVLNITYEFNILRYFIIVAIVVGAVVKRKSIIKGFLRAKDR</sequence>
<feature type="transmembrane region" description="Helical" evidence="8">
    <location>
        <begin position="224"/>
        <end position="244"/>
    </location>
</feature>
<dbReference type="AlphaFoldDB" id="A0A1H0W4S2"/>
<evidence type="ECO:0000256" key="1">
    <source>
        <dbReference type="ARBA" id="ARBA00004651"/>
    </source>
</evidence>
<dbReference type="GO" id="GO:0009252">
    <property type="term" value="P:peptidoglycan biosynthetic process"/>
    <property type="evidence" value="ECO:0007669"/>
    <property type="project" value="UniProtKB-KW"/>
</dbReference>
<dbReference type="Proteomes" id="UP000199159">
    <property type="component" value="Unassembled WGS sequence"/>
</dbReference>
<keyword evidence="2" id="KW-1003">Cell membrane</keyword>
<dbReference type="EMBL" id="FNJU01000009">
    <property type="protein sequence ID" value="SDP85722.1"/>
    <property type="molecule type" value="Genomic_DNA"/>
</dbReference>
<accession>A0A1H0W4S2</accession>
<gene>
    <name evidence="9" type="ORF">SAMN05216565_10962</name>
</gene>
<evidence type="ECO:0000256" key="7">
    <source>
        <dbReference type="ARBA" id="ARBA00023136"/>
    </source>
</evidence>
<keyword evidence="5" id="KW-0573">Peptidoglycan synthesis</keyword>
<organism evidence="9 10">
    <name type="scientific">Litchfieldia salsa</name>
    <dbReference type="NCBI Taxonomy" id="930152"/>
    <lineage>
        <taxon>Bacteria</taxon>
        <taxon>Bacillati</taxon>
        <taxon>Bacillota</taxon>
        <taxon>Bacilli</taxon>
        <taxon>Bacillales</taxon>
        <taxon>Bacillaceae</taxon>
        <taxon>Litchfieldia</taxon>
    </lineage>
</organism>
<feature type="transmembrane region" description="Helical" evidence="8">
    <location>
        <begin position="192"/>
        <end position="212"/>
    </location>
</feature>
<feature type="transmembrane region" description="Helical" evidence="8">
    <location>
        <begin position="434"/>
        <end position="451"/>
    </location>
</feature>
<reference evidence="10" key="1">
    <citation type="submission" date="2016-10" db="EMBL/GenBank/DDBJ databases">
        <authorList>
            <person name="Varghese N."/>
            <person name="Submissions S."/>
        </authorList>
    </citation>
    <scope>NUCLEOTIDE SEQUENCE [LARGE SCALE GENOMIC DNA]</scope>
    <source>
        <strain evidence="10">IBRC-M10078</strain>
    </source>
</reference>
<name>A0A1H0W4S2_9BACI</name>
<evidence type="ECO:0000256" key="5">
    <source>
        <dbReference type="ARBA" id="ARBA00022984"/>
    </source>
</evidence>
<keyword evidence="3 8" id="KW-0812">Transmembrane</keyword>
<proteinExistence type="predicted"/>
<evidence type="ECO:0000256" key="3">
    <source>
        <dbReference type="ARBA" id="ARBA00022692"/>
    </source>
</evidence>
<dbReference type="GO" id="GO:0008360">
    <property type="term" value="P:regulation of cell shape"/>
    <property type="evidence" value="ECO:0007669"/>
    <property type="project" value="UniProtKB-KW"/>
</dbReference>
<feature type="transmembrane region" description="Helical" evidence="8">
    <location>
        <begin position="91"/>
        <end position="112"/>
    </location>
</feature>
<protein>
    <submittedName>
        <fullName evidence="9">Membrane protein involved in the export of O-antigen and teichoic acid</fullName>
    </submittedName>
</protein>
<dbReference type="PANTHER" id="PTHR30250:SF11">
    <property type="entry name" value="O-ANTIGEN TRANSPORTER-RELATED"/>
    <property type="match status" value="1"/>
</dbReference>
<evidence type="ECO:0000313" key="9">
    <source>
        <dbReference type="EMBL" id="SDP85722.1"/>
    </source>
</evidence>
<feature type="transmembrane region" description="Helical" evidence="8">
    <location>
        <begin position="373"/>
        <end position="392"/>
    </location>
</feature>
<evidence type="ECO:0000256" key="4">
    <source>
        <dbReference type="ARBA" id="ARBA00022960"/>
    </source>
</evidence>
<evidence type="ECO:0000313" key="10">
    <source>
        <dbReference type="Proteomes" id="UP000199159"/>
    </source>
</evidence>
<feature type="transmembrane region" description="Helical" evidence="8">
    <location>
        <begin position="398"/>
        <end position="419"/>
    </location>
</feature>
<feature type="transmembrane region" description="Helical" evidence="8">
    <location>
        <begin position="341"/>
        <end position="361"/>
    </location>
</feature>
<feature type="transmembrane region" description="Helical" evidence="8">
    <location>
        <begin position="21"/>
        <end position="42"/>
    </location>
</feature>
<feature type="transmembrane region" description="Helical" evidence="8">
    <location>
        <begin position="127"/>
        <end position="145"/>
    </location>
</feature>
<dbReference type="InterPro" id="IPR050833">
    <property type="entry name" value="Poly_Biosynth_Transport"/>
</dbReference>
<dbReference type="RefSeq" id="WP_090856660.1">
    <property type="nucleotide sequence ID" value="NZ_FNJU01000009.1"/>
</dbReference>
<keyword evidence="7 8" id="KW-0472">Membrane</keyword>
<feature type="transmembrane region" description="Helical" evidence="8">
    <location>
        <begin position="264"/>
        <end position="291"/>
    </location>
</feature>
<feature type="transmembrane region" description="Helical" evidence="8">
    <location>
        <begin position="157"/>
        <end position="180"/>
    </location>
</feature>